<evidence type="ECO:0000313" key="3">
    <source>
        <dbReference type="Proteomes" id="UP000249130"/>
    </source>
</evidence>
<comment type="caution">
    <text evidence="2">The sequence shown here is derived from an EMBL/GenBank/DDBJ whole genome shotgun (WGS) entry which is preliminary data.</text>
</comment>
<keyword evidence="3" id="KW-1185">Reference proteome</keyword>
<proteinExistence type="predicted"/>
<dbReference type="Gene3D" id="3.10.180.10">
    <property type="entry name" value="2,3-Dihydroxybiphenyl 1,2-Dioxygenase, domain 1"/>
    <property type="match status" value="1"/>
</dbReference>
<feature type="domain" description="Glyoxalase-like" evidence="1">
    <location>
        <begin position="4"/>
        <end position="176"/>
    </location>
</feature>
<dbReference type="Pfam" id="PF13468">
    <property type="entry name" value="Glyoxalase_3"/>
    <property type="match status" value="1"/>
</dbReference>
<dbReference type="InterPro" id="IPR029068">
    <property type="entry name" value="Glyas_Bleomycin-R_OHBP_Dase"/>
</dbReference>
<dbReference type="Proteomes" id="UP000249130">
    <property type="component" value="Unassembled WGS sequence"/>
</dbReference>
<dbReference type="EMBL" id="NPEX01000186">
    <property type="protein sequence ID" value="RAI41503.1"/>
    <property type="molecule type" value="Genomic_DNA"/>
</dbReference>
<dbReference type="AlphaFoldDB" id="A0A327KUV2"/>
<dbReference type="RefSeq" id="WP_111421050.1">
    <property type="nucleotide sequence ID" value="NZ_NPEX01000186.1"/>
</dbReference>
<protein>
    <recommendedName>
        <fullName evidence="1">Glyoxalase-like domain-containing protein</fullName>
    </recommendedName>
</protein>
<evidence type="ECO:0000313" key="2">
    <source>
        <dbReference type="EMBL" id="RAI41503.1"/>
    </source>
</evidence>
<sequence>MLVFDHITVAAVDIESGVAYAEKALGVPIPRGGAHPSMGTHNHLLRLGPGVFLEIIAPDPEARPRRARWFGLDDDGLRAGLAASPRLLTWVARTPGLEDALASVDGAAGPAVRVSRGDLSWLIGVPEDGSMPFDGAFPTLIEWPPGPHPSDGMADHGCRIERLIVEHPRGDQIAIALRPHMADERIVVRTGVRVRLEAVIAAPGGVRVLT</sequence>
<accession>A0A327KUV2</accession>
<evidence type="ECO:0000259" key="1">
    <source>
        <dbReference type="Pfam" id="PF13468"/>
    </source>
</evidence>
<dbReference type="OrthoDB" id="8451710at2"/>
<reference evidence="2 3" key="1">
    <citation type="submission" date="2017-07" db="EMBL/GenBank/DDBJ databases">
        <title>Draft Genome Sequences of Select Purple Nonsulfur Bacteria.</title>
        <authorList>
            <person name="Lasarre B."/>
            <person name="Mckinlay J.B."/>
        </authorList>
    </citation>
    <scope>NUCLEOTIDE SEQUENCE [LARGE SCALE GENOMIC DNA]</scope>
    <source>
        <strain evidence="2 3">DSM 5909</strain>
    </source>
</reference>
<organism evidence="2 3">
    <name type="scientific">Rhodoplanes roseus</name>
    <dbReference type="NCBI Taxonomy" id="29409"/>
    <lineage>
        <taxon>Bacteria</taxon>
        <taxon>Pseudomonadati</taxon>
        <taxon>Pseudomonadota</taxon>
        <taxon>Alphaproteobacteria</taxon>
        <taxon>Hyphomicrobiales</taxon>
        <taxon>Nitrobacteraceae</taxon>
        <taxon>Rhodoplanes</taxon>
    </lineage>
</organism>
<name>A0A327KUV2_9BRAD</name>
<gene>
    <name evidence="2" type="ORF">CH341_21495</name>
</gene>
<dbReference type="InterPro" id="IPR025870">
    <property type="entry name" value="Glyoxalase-like_dom"/>
</dbReference>